<proteinExistence type="predicted"/>
<sequence length="183" mass="20839">MTSVEFSIYDICSFTNTTPVSKAFYDGVELFRDGHIVCVEEALESSNEDNNLEIHACCMEDLESDYAPYKIEIQVNKEGKLCKAECSCETGYEVQSCKHIIGLLLYCNWRPNEESQLIHPHPVLNHENLPTERSRTNGNSTNVPIVDNVTEPLRMGKVSMDYLPDRRFENSLIGVLGPYENRQ</sequence>
<dbReference type="EMBL" id="JAQQBR010000003">
    <property type="protein sequence ID" value="KAK0179630.1"/>
    <property type="molecule type" value="Genomic_DNA"/>
</dbReference>
<comment type="caution">
    <text evidence="3">The sequence shown here is derived from an EMBL/GenBank/DDBJ whole genome shotgun (WGS) entry which is preliminary data.</text>
</comment>
<reference evidence="3" key="2">
    <citation type="submission" date="2023-03" db="EMBL/GenBank/DDBJ databases">
        <authorList>
            <person name="Inwood S.N."/>
            <person name="Skelly J.G."/>
            <person name="Guhlin J."/>
            <person name="Harrop T.W.R."/>
            <person name="Goldson S.G."/>
            <person name="Dearden P.K."/>
        </authorList>
    </citation>
    <scope>NUCLEOTIDE SEQUENCE</scope>
    <source>
        <strain evidence="3">Lincoln</strain>
        <tissue evidence="3">Whole body</tissue>
    </source>
</reference>
<feature type="domain" description="SWIM-type" evidence="2">
    <location>
        <begin position="69"/>
        <end position="108"/>
    </location>
</feature>
<accession>A0AA39G218</accession>
<protein>
    <recommendedName>
        <fullName evidence="2">SWIM-type domain-containing protein</fullName>
    </recommendedName>
</protein>
<keyword evidence="1" id="KW-0862">Zinc</keyword>
<evidence type="ECO:0000313" key="4">
    <source>
        <dbReference type="Proteomes" id="UP001168972"/>
    </source>
</evidence>
<organism evidence="3 4">
    <name type="scientific">Microctonus hyperodae</name>
    <name type="common">Parasitoid wasp</name>
    <dbReference type="NCBI Taxonomy" id="165561"/>
    <lineage>
        <taxon>Eukaryota</taxon>
        <taxon>Metazoa</taxon>
        <taxon>Ecdysozoa</taxon>
        <taxon>Arthropoda</taxon>
        <taxon>Hexapoda</taxon>
        <taxon>Insecta</taxon>
        <taxon>Pterygota</taxon>
        <taxon>Neoptera</taxon>
        <taxon>Endopterygota</taxon>
        <taxon>Hymenoptera</taxon>
        <taxon>Apocrita</taxon>
        <taxon>Ichneumonoidea</taxon>
        <taxon>Braconidae</taxon>
        <taxon>Euphorinae</taxon>
        <taxon>Microctonus</taxon>
    </lineage>
</organism>
<dbReference type="GO" id="GO:0008270">
    <property type="term" value="F:zinc ion binding"/>
    <property type="evidence" value="ECO:0007669"/>
    <property type="project" value="UniProtKB-KW"/>
</dbReference>
<evidence type="ECO:0000259" key="2">
    <source>
        <dbReference type="PROSITE" id="PS50966"/>
    </source>
</evidence>
<dbReference type="Proteomes" id="UP001168972">
    <property type="component" value="Unassembled WGS sequence"/>
</dbReference>
<dbReference type="InterPro" id="IPR007527">
    <property type="entry name" value="Znf_SWIM"/>
</dbReference>
<gene>
    <name evidence="3" type="ORF">PV327_005368</name>
</gene>
<name>A0AA39G218_MICHY</name>
<evidence type="ECO:0000313" key="3">
    <source>
        <dbReference type="EMBL" id="KAK0179630.1"/>
    </source>
</evidence>
<evidence type="ECO:0000256" key="1">
    <source>
        <dbReference type="PROSITE-ProRule" id="PRU00325"/>
    </source>
</evidence>
<keyword evidence="1" id="KW-0863">Zinc-finger</keyword>
<reference evidence="3" key="1">
    <citation type="journal article" date="2023" name="bioRxiv">
        <title>Scaffold-level genome assemblies of two parasitoid biocontrol wasps reveal the parthenogenesis mechanism and an associated novel virus.</title>
        <authorList>
            <person name="Inwood S."/>
            <person name="Skelly J."/>
            <person name="Guhlin J."/>
            <person name="Harrop T."/>
            <person name="Goldson S."/>
            <person name="Dearden P."/>
        </authorList>
    </citation>
    <scope>NUCLEOTIDE SEQUENCE</scope>
    <source>
        <strain evidence="3">Lincoln</strain>
        <tissue evidence="3">Whole body</tissue>
    </source>
</reference>
<dbReference type="AlphaFoldDB" id="A0AA39G218"/>
<keyword evidence="4" id="KW-1185">Reference proteome</keyword>
<keyword evidence="1" id="KW-0479">Metal-binding</keyword>
<dbReference type="PROSITE" id="PS50966">
    <property type="entry name" value="ZF_SWIM"/>
    <property type="match status" value="1"/>
</dbReference>